<gene>
    <name evidence="1" type="ORF">MEUPH1_LOCUS23372</name>
</gene>
<evidence type="ECO:0000313" key="2">
    <source>
        <dbReference type="Proteomes" id="UP001160148"/>
    </source>
</evidence>
<proteinExistence type="predicted"/>
<keyword evidence="2" id="KW-1185">Reference proteome</keyword>
<dbReference type="EMBL" id="CARXXK010000005">
    <property type="protein sequence ID" value="CAI6369090.1"/>
    <property type="molecule type" value="Genomic_DNA"/>
</dbReference>
<comment type="caution">
    <text evidence="1">The sequence shown here is derived from an EMBL/GenBank/DDBJ whole genome shotgun (WGS) entry which is preliminary data.</text>
</comment>
<protein>
    <submittedName>
        <fullName evidence="1">Uncharacterized protein</fullName>
    </submittedName>
</protein>
<organism evidence="1 2">
    <name type="scientific">Macrosiphum euphorbiae</name>
    <name type="common">potato aphid</name>
    <dbReference type="NCBI Taxonomy" id="13131"/>
    <lineage>
        <taxon>Eukaryota</taxon>
        <taxon>Metazoa</taxon>
        <taxon>Ecdysozoa</taxon>
        <taxon>Arthropoda</taxon>
        <taxon>Hexapoda</taxon>
        <taxon>Insecta</taxon>
        <taxon>Pterygota</taxon>
        <taxon>Neoptera</taxon>
        <taxon>Paraneoptera</taxon>
        <taxon>Hemiptera</taxon>
        <taxon>Sternorrhyncha</taxon>
        <taxon>Aphidomorpha</taxon>
        <taxon>Aphidoidea</taxon>
        <taxon>Aphididae</taxon>
        <taxon>Macrosiphini</taxon>
        <taxon>Macrosiphum</taxon>
    </lineage>
</organism>
<accession>A0AAV0XKS7</accession>
<reference evidence="1 2" key="1">
    <citation type="submission" date="2023-01" db="EMBL/GenBank/DDBJ databases">
        <authorList>
            <person name="Whitehead M."/>
        </authorList>
    </citation>
    <scope>NUCLEOTIDE SEQUENCE [LARGE SCALE GENOMIC DNA]</scope>
</reference>
<sequence>MDTIISNMKCRFSTESLQIPTSADCLMQFDFNGSLHLIDHYKDLFEINKCDLKNEMAVFKNSYCNNEKTDSFSVIQENLSKKVFPNLYGMVQVANILPIS</sequence>
<evidence type="ECO:0000313" key="1">
    <source>
        <dbReference type="EMBL" id="CAI6369090.1"/>
    </source>
</evidence>
<dbReference type="Proteomes" id="UP001160148">
    <property type="component" value="Unassembled WGS sequence"/>
</dbReference>
<dbReference type="AlphaFoldDB" id="A0AAV0XKS7"/>
<name>A0AAV0XKS7_9HEMI</name>